<dbReference type="InterPro" id="IPR018228">
    <property type="entry name" value="DNase_TatD-rel_CS"/>
</dbReference>
<comment type="caution">
    <text evidence="1">The sequence shown here is derived from an EMBL/GenBank/DDBJ whole genome shotgun (WGS) entry which is preliminary data.</text>
</comment>
<evidence type="ECO:0000313" key="2">
    <source>
        <dbReference type="Proteomes" id="UP000466307"/>
    </source>
</evidence>
<dbReference type="EMBL" id="JAADZU010000012">
    <property type="protein sequence ID" value="NDK89076.1"/>
    <property type="molecule type" value="Genomic_DNA"/>
</dbReference>
<dbReference type="PROSITE" id="PS01137">
    <property type="entry name" value="TATD_1"/>
    <property type="match status" value="1"/>
</dbReference>
<organism evidence="1 2">
    <name type="scientific">Gordonia desulfuricans</name>
    <dbReference type="NCBI Taxonomy" id="89051"/>
    <lineage>
        <taxon>Bacteria</taxon>
        <taxon>Bacillati</taxon>
        <taxon>Actinomycetota</taxon>
        <taxon>Actinomycetes</taxon>
        <taxon>Mycobacteriales</taxon>
        <taxon>Gordoniaceae</taxon>
        <taxon>Gordonia</taxon>
    </lineage>
</organism>
<dbReference type="SUPFAM" id="SSF51556">
    <property type="entry name" value="Metallo-dependent hydrolases"/>
    <property type="match status" value="1"/>
</dbReference>
<gene>
    <name evidence="1" type="ORF">GYA93_05695</name>
</gene>
<dbReference type="InterPro" id="IPR032466">
    <property type="entry name" value="Metal_Hydrolase"/>
</dbReference>
<proteinExistence type="predicted"/>
<reference evidence="1 2" key="1">
    <citation type="submission" date="2020-01" db="EMBL/GenBank/DDBJ databases">
        <title>Investigation of new actinobacteria for the biodesulphurisation of diesel fuel.</title>
        <authorList>
            <person name="Athi Narayanan S.M."/>
        </authorList>
    </citation>
    <scope>NUCLEOTIDE SEQUENCE [LARGE SCALE GENOMIC DNA]</scope>
    <source>
        <strain evidence="1 2">213E</strain>
    </source>
</reference>
<accession>A0A7K3LLF4</accession>
<protein>
    <recommendedName>
        <fullName evidence="3">Peptidase</fullName>
    </recommendedName>
</protein>
<sequence>MPPDAGGRPIVGLVDAHAHLNASAAFGGSLHCGRPFDQAGPQVALAGCPAHARLGVGALLETIVGGSDPTAGTAGWPTMADWPRHNTLLHEQAYYTGIERAWRGGLRMINTLLVANRVICELYPQRTGPCDETSQIRAQATQLHQMQSYIDSRSGGPGKGWFRIVTSPAQARAVAAAGKLAVSVGVESSEILGCSEWQGRPGCTAAQIDSGLDELRRLGVSNVFLVHKFDNALGGTRFDPGTTGAALNVGNLIATGHWWQARSCTGGEADHPQPIADDGLERLLREARVDLPAGTTLPVYPAGPICNIRGLTDLGRHAVESAMDRGMLLNIDHMSVRTARDVLDIAKRRHYAGILTAHTWSDRQIARDVLALSGFAATYAYAAGDTGTGEPDFLSEWRADSAGLTVRGYGYGSDVNGLAPQAPARLDASSDPLRYPFTAINGVTMDKAVLGTRTYDLNRDGVAQYGLYADWYADLLQAAGSDAPRLRAQLMSGAEGYVRMWESVRRD</sequence>
<dbReference type="Proteomes" id="UP000466307">
    <property type="component" value="Unassembled WGS sequence"/>
</dbReference>
<name>A0A7K3LLF4_9ACTN</name>
<dbReference type="Gene3D" id="3.20.20.140">
    <property type="entry name" value="Metal-dependent hydrolases"/>
    <property type="match status" value="1"/>
</dbReference>
<keyword evidence="2" id="KW-1185">Reference proteome</keyword>
<evidence type="ECO:0008006" key="3">
    <source>
        <dbReference type="Google" id="ProtNLM"/>
    </source>
</evidence>
<dbReference type="AlphaFoldDB" id="A0A7K3LLF4"/>
<evidence type="ECO:0000313" key="1">
    <source>
        <dbReference type="EMBL" id="NDK89076.1"/>
    </source>
</evidence>